<feature type="transmembrane region" description="Helical" evidence="2">
    <location>
        <begin position="20"/>
        <end position="40"/>
    </location>
</feature>
<dbReference type="Proteomes" id="UP001549119">
    <property type="component" value="Unassembled WGS sequence"/>
</dbReference>
<gene>
    <name evidence="3" type="ORF">ABIC20_002718</name>
</gene>
<sequence length="111" mass="11940">MVERHTAQESRQGRRGRPVLVVLLVSVGLMIAALAGLMIWQGETAPPDYASQSQAAARTAVTGSGSGAGRRAVRPAVRALTHDDGHRRPRPAFEGSRDVPHDARRRPQDEG</sequence>
<protein>
    <submittedName>
        <fullName evidence="3">Membrane protein</fullName>
    </submittedName>
</protein>
<keyword evidence="2" id="KW-0472">Membrane</keyword>
<feature type="compositionally biased region" description="Basic and acidic residues" evidence="1">
    <location>
        <begin position="95"/>
        <end position="111"/>
    </location>
</feature>
<evidence type="ECO:0000256" key="2">
    <source>
        <dbReference type="SAM" id="Phobius"/>
    </source>
</evidence>
<evidence type="ECO:0000313" key="3">
    <source>
        <dbReference type="EMBL" id="MET3865409.1"/>
    </source>
</evidence>
<reference evidence="3 4" key="1">
    <citation type="submission" date="2024-06" db="EMBL/GenBank/DDBJ databases">
        <title>Genomics of switchgrass bacterial isolates.</title>
        <authorList>
            <person name="Shade A."/>
        </authorList>
    </citation>
    <scope>NUCLEOTIDE SEQUENCE [LARGE SCALE GENOMIC DNA]</scope>
    <source>
        <strain evidence="3 4">PvP084</strain>
    </source>
</reference>
<feature type="region of interest" description="Disordered" evidence="1">
    <location>
        <begin position="45"/>
        <end position="111"/>
    </location>
</feature>
<accession>A0ABV2NFY1</accession>
<comment type="caution">
    <text evidence="3">The sequence shown here is derived from an EMBL/GenBank/DDBJ whole genome shotgun (WGS) entry which is preliminary data.</text>
</comment>
<keyword evidence="2" id="KW-0812">Transmembrane</keyword>
<keyword evidence="4" id="KW-1185">Reference proteome</keyword>
<evidence type="ECO:0000313" key="4">
    <source>
        <dbReference type="Proteomes" id="UP001549119"/>
    </source>
</evidence>
<evidence type="ECO:0000256" key="1">
    <source>
        <dbReference type="SAM" id="MobiDB-lite"/>
    </source>
</evidence>
<proteinExistence type="predicted"/>
<dbReference type="EMBL" id="JBEPNW010000002">
    <property type="protein sequence ID" value="MET3865409.1"/>
    <property type="molecule type" value="Genomic_DNA"/>
</dbReference>
<dbReference type="RefSeq" id="WP_354404636.1">
    <property type="nucleotide sequence ID" value="NZ_JBEPNW010000002.1"/>
</dbReference>
<name>A0ABV2NFY1_9HYPH</name>
<organism evidence="3 4">
    <name type="scientific">Methylobacterium radiotolerans</name>
    <dbReference type="NCBI Taxonomy" id="31998"/>
    <lineage>
        <taxon>Bacteria</taxon>
        <taxon>Pseudomonadati</taxon>
        <taxon>Pseudomonadota</taxon>
        <taxon>Alphaproteobacteria</taxon>
        <taxon>Hyphomicrobiales</taxon>
        <taxon>Methylobacteriaceae</taxon>
        <taxon>Methylobacterium</taxon>
    </lineage>
</organism>
<keyword evidence="2" id="KW-1133">Transmembrane helix</keyword>